<sequence length="100" mass="11071">MRKLASRAPCAWLGYPPFCGAAKNVEQMKTISNEATSESAKRNRQLRIGRKMYEAMEYISTADAIKRPTVDKETGPNACECQSNEPVEGSITGRSTSIRK</sequence>
<dbReference type="Proteomes" id="UP000011885">
    <property type="component" value="Unassembled WGS sequence"/>
</dbReference>
<protein>
    <submittedName>
        <fullName evidence="2">Uncharacterized protein</fullName>
    </submittedName>
</protein>
<dbReference type="EMBL" id="ANOH01000284">
    <property type="protein sequence ID" value="EMI54312.1"/>
    <property type="molecule type" value="Genomic_DNA"/>
</dbReference>
<evidence type="ECO:0000313" key="2">
    <source>
        <dbReference type="EMBL" id="EMI54312.1"/>
    </source>
</evidence>
<gene>
    <name evidence="2" type="ORF">RSSM_04250</name>
</gene>
<reference evidence="2 3" key="1">
    <citation type="journal article" date="2013" name="Mar. Genomics">
        <title>Expression of sulfatases in Rhodopirellula baltica and the diversity of sulfatases in the genus Rhodopirellula.</title>
        <authorList>
            <person name="Wegner C.E."/>
            <person name="Richter-Heitmann T."/>
            <person name="Klindworth A."/>
            <person name="Klockow C."/>
            <person name="Richter M."/>
            <person name="Achstetter T."/>
            <person name="Glockner F.O."/>
            <person name="Harder J."/>
        </authorList>
    </citation>
    <scope>NUCLEOTIDE SEQUENCE [LARGE SCALE GENOMIC DNA]</scope>
    <source>
        <strain evidence="2 3">SM41</strain>
    </source>
</reference>
<proteinExistence type="predicted"/>
<organism evidence="2 3">
    <name type="scientific">Rhodopirellula sallentina SM41</name>
    <dbReference type="NCBI Taxonomy" id="1263870"/>
    <lineage>
        <taxon>Bacteria</taxon>
        <taxon>Pseudomonadati</taxon>
        <taxon>Planctomycetota</taxon>
        <taxon>Planctomycetia</taxon>
        <taxon>Pirellulales</taxon>
        <taxon>Pirellulaceae</taxon>
        <taxon>Rhodopirellula</taxon>
    </lineage>
</organism>
<keyword evidence="3" id="KW-1185">Reference proteome</keyword>
<comment type="caution">
    <text evidence="2">The sequence shown here is derived from an EMBL/GenBank/DDBJ whole genome shotgun (WGS) entry which is preliminary data.</text>
</comment>
<accession>M5TYM3</accession>
<dbReference type="AlphaFoldDB" id="M5TYM3"/>
<name>M5TYM3_9BACT</name>
<evidence type="ECO:0000256" key="1">
    <source>
        <dbReference type="SAM" id="MobiDB-lite"/>
    </source>
</evidence>
<feature type="region of interest" description="Disordered" evidence="1">
    <location>
        <begin position="69"/>
        <end position="100"/>
    </location>
</feature>
<evidence type="ECO:0000313" key="3">
    <source>
        <dbReference type="Proteomes" id="UP000011885"/>
    </source>
</evidence>